<evidence type="ECO:0000256" key="4">
    <source>
        <dbReference type="ARBA" id="ARBA00022777"/>
    </source>
</evidence>
<keyword evidence="13" id="KW-1185">Reference proteome</keyword>
<name>A0A6H5HPB3_9HEMI</name>
<feature type="active site" description="Proton acceptor" evidence="8">
    <location>
        <position position="273"/>
    </location>
</feature>
<evidence type="ECO:0000256" key="6">
    <source>
        <dbReference type="ARBA" id="ARBA00047899"/>
    </source>
</evidence>
<dbReference type="PROSITE" id="PS50011">
    <property type="entry name" value="PROTEIN_KINASE_DOM"/>
    <property type="match status" value="1"/>
</dbReference>
<evidence type="ECO:0000256" key="9">
    <source>
        <dbReference type="PIRSR" id="PIRSR630616-2"/>
    </source>
</evidence>
<evidence type="ECO:0000256" key="2">
    <source>
        <dbReference type="ARBA" id="ARBA00022679"/>
    </source>
</evidence>
<evidence type="ECO:0000256" key="8">
    <source>
        <dbReference type="PIRSR" id="PIRSR630616-1"/>
    </source>
</evidence>
<dbReference type="Pfam" id="PF00069">
    <property type="entry name" value="Pkinase"/>
    <property type="match status" value="1"/>
</dbReference>
<keyword evidence="4" id="KW-0418">Kinase</keyword>
<evidence type="ECO:0000256" key="10">
    <source>
        <dbReference type="SAM" id="MobiDB-lite"/>
    </source>
</evidence>
<dbReference type="Proteomes" id="UP000479000">
    <property type="component" value="Unassembled WGS sequence"/>
</dbReference>
<dbReference type="OrthoDB" id="6270617at2759"/>
<dbReference type="Gene3D" id="1.10.510.10">
    <property type="entry name" value="Transferase(Phosphotransferase) domain 1"/>
    <property type="match status" value="1"/>
</dbReference>
<organism evidence="12 13">
    <name type="scientific">Nesidiocoris tenuis</name>
    <dbReference type="NCBI Taxonomy" id="355587"/>
    <lineage>
        <taxon>Eukaryota</taxon>
        <taxon>Metazoa</taxon>
        <taxon>Ecdysozoa</taxon>
        <taxon>Arthropoda</taxon>
        <taxon>Hexapoda</taxon>
        <taxon>Insecta</taxon>
        <taxon>Pterygota</taxon>
        <taxon>Neoptera</taxon>
        <taxon>Paraneoptera</taxon>
        <taxon>Hemiptera</taxon>
        <taxon>Heteroptera</taxon>
        <taxon>Panheteroptera</taxon>
        <taxon>Cimicomorpha</taxon>
        <taxon>Miridae</taxon>
        <taxon>Dicyphina</taxon>
        <taxon>Nesidiocoris</taxon>
    </lineage>
</organism>
<dbReference type="InterPro" id="IPR009635">
    <property type="entry name" value="NPDC1"/>
</dbReference>
<dbReference type="InterPro" id="IPR030616">
    <property type="entry name" value="Aur-like"/>
</dbReference>
<feature type="compositionally biased region" description="Acidic residues" evidence="10">
    <location>
        <begin position="158"/>
        <end position="167"/>
    </location>
</feature>
<dbReference type="Pfam" id="PF06809">
    <property type="entry name" value="NPDC1"/>
    <property type="match status" value="1"/>
</dbReference>
<dbReference type="GO" id="GO:0016020">
    <property type="term" value="C:membrane"/>
    <property type="evidence" value="ECO:0007669"/>
    <property type="project" value="InterPro"/>
</dbReference>
<accession>A0A6H5HPB3</accession>
<dbReference type="PANTHER" id="PTHR24350">
    <property type="entry name" value="SERINE/THREONINE-PROTEIN KINASE IAL-RELATED"/>
    <property type="match status" value="1"/>
</dbReference>
<comment type="catalytic activity">
    <reaction evidence="7">
        <text>L-seryl-[protein] + ATP = O-phospho-L-seryl-[protein] + ADP + H(+)</text>
        <dbReference type="Rhea" id="RHEA:17989"/>
        <dbReference type="Rhea" id="RHEA-COMP:9863"/>
        <dbReference type="Rhea" id="RHEA-COMP:11604"/>
        <dbReference type="ChEBI" id="CHEBI:15378"/>
        <dbReference type="ChEBI" id="CHEBI:29999"/>
        <dbReference type="ChEBI" id="CHEBI:30616"/>
        <dbReference type="ChEBI" id="CHEBI:83421"/>
        <dbReference type="ChEBI" id="CHEBI:456216"/>
        <dbReference type="EC" id="2.7.11.1"/>
    </reaction>
</comment>
<keyword evidence="2" id="KW-0808">Transferase</keyword>
<sequence>MREYLNFLLRGLRQDEMEVEQVAPGYRLPGQPLHGEDLQLFPRHRPQNHRFPSPELKNYYRRFFPEYFRQVPTGDPVADDDSGPGWREALEGMAKYQKASQMANLQKPLQKISGRQQDVKNQRDADSHEHVDGTAKETTEGKANREGTGERRGSISEADSDDDNEEGDYTVYECPGLAPFVILLIGRNLLEIFLERKARMILDLPPLLRNLALRTPKRIDEEGTNIETLAPRGTLCKFILVYGPMKEYSAKRWFRQLILAIVYLHTMDIAHRDISCDNILITSGYNIKLCDFGYSCFSLRRYFRLANLRKRHAMKGRGDGSLLPLYSFASKTSAATQGGSPPGTSWGTPDSNKKFNHWRNTDPDESDTSFNLKYQQLLGKKQSRFNPERRSTCVVS</sequence>
<evidence type="ECO:0000313" key="13">
    <source>
        <dbReference type="Proteomes" id="UP000479000"/>
    </source>
</evidence>
<evidence type="ECO:0000256" key="1">
    <source>
        <dbReference type="ARBA" id="ARBA00022527"/>
    </source>
</evidence>
<dbReference type="AlphaFoldDB" id="A0A6H5HPB3"/>
<keyword evidence="3 9" id="KW-0547">Nucleotide-binding</keyword>
<evidence type="ECO:0000256" key="7">
    <source>
        <dbReference type="ARBA" id="ARBA00048679"/>
    </source>
</evidence>
<feature type="compositionally biased region" description="Low complexity" evidence="10">
    <location>
        <begin position="336"/>
        <end position="350"/>
    </location>
</feature>
<dbReference type="SUPFAM" id="SSF56112">
    <property type="entry name" value="Protein kinase-like (PK-like)"/>
    <property type="match status" value="1"/>
</dbReference>
<feature type="region of interest" description="Disordered" evidence="10">
    <location>
        <begin position="333"/>
        <end position="367"/>
    </location>
</feature>
<keyword evidence="5 9" id="KW-0067">ATP-binding</keyword>
<evidence type="ECO:0000256" key="5">
    <source>
        <dbReference type="ARBA" id="ARBA00022840"/>
    </source>
</evidence>
<keyword evidence="1" id="KW-0723">Serine/threonine-protein kinase</keyword>
<dbReference type="EMBL" id="CADCXU010034327">
    <property type="protein sequence ID" value="CAB0019644.1"/>
    <property type="molecule type" value="Genomic_DNA"/>
</dbReference>
<feature type="domain" description="Protein kinase" evidence="11">
    <location>
        <begin position="140"/>
        <end position="396"/>
    </location>
</feature>
<reference evidence="12 13" key="1">
    <citation type="submission" date="2020-02" db="EMBL/GenBank/DDBJ databases">
        <authorList>
            <person name="Ferguson B K."/>
        </authorList>
    </citation>
    <scope>NUCLEOTIDE SEQUENCE [LARGE SCALE GENOMIC DNA]</scope>
</reference>
<dbReference type="GO" id="GO:0005524">
    <property type="term" value="F:ATP binding"/>
    <property type="evidence" value="ECO:0007669"/>
    <property type="project" value="UniProtKB-KW"/>
</dbReference>
<protein>
    <recommendedName>
        <fullName evidence="11">Protein kinase domain-containing protein</fullName>
    </recommendedName>
</protein>
<feature type="region of interest" description="Disordered" evidence="10">
    <location>
        <begin position="113"/>
        <end position="167"/>
    </location>
</feature>
<dbReference type="InterPro" id="IPR011009">
    <property type="entry name" value="Kinase-like_dom_sf"/>
</dbReference>
<dbReference type="InterPro" id="IPR000719">
    <property type="entry name" value="Prot_kinase_dom"/>
</dbReference>
<dbReference type="GO" id="GO:0004674">
    <property type="term" value="F:protein serine/threonine kinase activity"/>
    <property type="evidence" value="ECO:0007669"/>
    <property type="project" value="UniProtKB-KW"/>
</dbReference>
<feature type="binding site" evidence="9">
    <location>
        <position position="291"/>
    </location>
    <ligand>
        <name>ATP</name>
        <dbReference type="ChEBI" id="CHEBI:30616"/>
    </ligand>
</feature>
<dbReference type="SMART" id="SM00220">
    <property type="entry name" value="S_TKc"/>
    <property type="match status" value="1"/>
</dbReference>
<comment type="catalytic activity">
    <reaction evidence="6">
        <text>L-threonyl-[protein] + ATP = O-phospho-L-threonyl-[protein] + ADP + H(+)</text>
        <dbReference type="Rhea" id="RHEA:46608"/>
        <dbReference type="Rhea" id="RHEA-COMP:11060"/>
        <dbReference type="Rhea" id="RHEA-COMP:11605"/>
        <dbReference type="ChEBI" id="CHEBI:15378"/>
        <dbReference type="ChEBI" id="CHEBI:30013"/>
        <dbReference type="ChEBI" id="CHEBI:30616"/>
        <dbReference type="ChEBI" id="CHEBI:61977"/>
        <dbReference type="ChEBI" id="CHEBI:456216"/>
        <dbReference type="EC" id="2.7.11.1"/>
    </reaction>
</comment>
<proteinExistence type="predicted"/>
<feature type="compositionally biased region" description="Basic and acidic residues" evidence="10">
    <location>
        <begin position="117"/>
        <end position="154"/>
    </location>
</feature>
<evidence type="ECO:0000256" key="3">
    <source>
        <dbReference type="ARBA" id="ARBA00022741"/>
    </source>
</evidence>
<gene>
    <name evidence="12" type="ORF">NTEN_LOCUS23351</name>
</gene>
<evidence type="ECO:0000259" key="11">
    <source>
        <dbReference type="PROSITE" id="PS50011"/>
    </source>
</evidence>
<evidence type="ECO:0000313" key="12">
    <source>
        <dbReference type="EMBL" id="CAB0019644.1"/>
    </source>
</evidence>